<evidence type="ECO:0000313" key="1">
    <source>
        <dbReference type="EMBL" id="QBZ62941.1"/>
    </source>
</evidence>
<dbReference type="InterPro" id="IPR024316">
    <property type="entry name" value="APQ12"/>
</dbReference>
<reference evidence="1 2" key="1">
    <citation type="journal article" date="2019" name="Mol. Biol. Evol.">
        <title>Blast fungal genomes show frequent chromosomal changes, gene gains and losses, and effector gene turnover.</title>
        <authorList>
            <person name="Gomez Luciano L.B."/>
            <person name="Jason Tsai I."/>
            <person name="Chuma I."/>
            <person name="Tosa Y."/>
            <person name="Chen Y.H."/>
            <person name="Li J.Y."/>
            <person name="Li M.Y."/>
            <person name="Jade Lu M.Y."/>
            <person name="Nakayashiki H."/>
            <person name="Li W.H."/>
        </authorList>
    </citation>
    <scope>NUCLEOTIDE SEQUENCE [LARGE SCALE GENOMIC DNA]</scope>
    <source>
        <strain evidence="1">MZ5-1-6</strain>
    </source>
</reference>
<dbReference type="EMBL" id="CP034208">
    <property type="protein sequence ID" value="QBZ62941.1"/>
    <property type="molecule type" value="Genomic_DNA"/>
</dbReference>
<accession>A0A4P7NLB1</accession>
<organism evidence="1 2">
    <name type="scientific">Pyricularia oryzae</name>
    <name type="common">Rice blast fungus</name>
    <name type="synonym">Magnaporthe oryzae</name>
    <dbReference type="NCBI Taxonomy" id="318829"/>
    <lineage>
        <taxon>Eukaryota</taxon>
        <taxon>Fungi</taxon>
        <taxon>Dikarya</taxon>
        <taxon>Ascomycota</taxon>
        <taxon>Pezizomycotina</taxon>
        <taxon>Sordariomycetes</taxon>
        <taxon>Sordariomycetidae</taxon>
        <taxon>Magnaporthales</taxon>
        <taxon>Pyriculariaceae</taxon>
        <taxon>Pyricularia</taxon>
    </lineage>
</organism>
<dbReference type="Pfam" id="PF12716">
    <property type="entry name" value="Apq12"/>
    <property type="match status" value="1"/>
</dbReference>
<name>A0A4P7NLB1_PYROR</name>
<evidence type="ECO:0000313" key="2">
    <source>
        <dbReference type="Proteomes" id="UP000294847"/>
    </source>
</evidence>
<sequence>MDSGDDILDYLASLLPADYRNFILRHILQSNTPVQIAKRKFVYHARRTFDVMYPFVQPLVSRFLGALYDSPDVVVIIFTLTVLYLAFQVLNWMRRVVMFWTRMVVRATILAFIVSLLSMAYQRGLEQSMRDVFVVGGKLSGYVAWAKDIWLREYGNYQAAAANGEAQRGAYANARSHR</sequence>
<protein>
    <submittedName>
        <fullName evidence="1">Uncharacterized protein</fullName>
    </submittedName>
</protein>
<dbReference type="OMA" id="WIWERGV"/>
<dbReference type="VEuPathDB" id="FungiDB:M_BR32_EuGene_00020911"/>
<dbReference type="Proteomes" id="UP000294847">
    <property type="component" value="Chromosome 5"/>
</dbReference>
<gene>
    <name evidence="1" type="ORF">PoMZ_11831</name>
</gene>
<proteinExistence type="predicted"/>
<dbReference type="AlphaFoldDB" id="A0A4P7NLB1"/>